<evidence type="ECO:0000313" key="2">
    <source>
        <dbReference type="EMBL" id="MED6245337.1"/>
    </source>
</evidence>
<name>A0ABU7B465_9TELE</name>
<evidence type="ECO:0000256" key="1">
    <source>
        <dbReference type="SAM" id="SignalP"/>
    </source>
</evidence>
<dbReference type="EMBL" id="JAHUTI010040523">
    <property type="protein sequence ID" value="MED6245337.1"/>
    <property type="molecule type" value="Genomic_DNA"/>
</dbReference>
<accession>A0ABU7B465</accession>
<feature type="signal peptide" evidence="1">
    <location>
        <begin position="1"/>
        <end position="24"/>
    </location>
</feature>
<reference evidence="2 3" key="1">
    <citation type="submission" date="2021-07" db="EMBL/GenBank/DDBJ databases">
        <authorList>
            <person name="Palmer J.M."/>
        </authorList>
    </citation>
    <scope>NUCLEOTIDE SEQUENCE [LARGE SCALE GENOMIC DNA]</scope>
    <source>
        <strain evidence="2 3">AT_MEX2019</strain>
        <tissue evidence="2">Muscle</tissue>
    </source>
</reference>
<comment type="caution">
    <text evidence="2">The sequence shown here is derived from an EMBL/GenBank/DDBJ whole genome shotgun (WGS) entry which is preliminary data.</text>
</comment>
<proteinExistence type="predicted"/>
<protein>
    <submittedName>
        <fullName evidence="2">Uncharacterized protein</fullName>
    </submittedName>
</protein>
<evidence type="ECO:0000313" key="3">
    <source>
        <dbReference type="Proteomes" id="UP001345963"/>
    </source>
</evidence>
<keyword evidence="1" id="KW-0732">Signal</keyword>
<keyword evidence="3" id="KW-1185">Reference proteome</keyword>
<organism evidence="2 3">
    <name type="scientific">Ataeniobius toweri</name>
    <dbReference type="NCBI Taxonomy" id="208326"/>
    <lineage>
        <taxon>Eukaryota</taxon>
        <taxon>Metazoa</taxon>
        <taxon>Chordata</taxon>
        <taxon>Craniata</taxon>
        <taxon>Vertebrata</taxon>
        <taxon>Euteleostomi</taxon>
        <taxon>Actinopterygii</taxon>
        <taxon>Neopterygii</taxon>
        <taxon>Teleostei</taxon>
        <taxon>Neoteleostei</taxon>
        <taxon>Acanthomorphata</taxon>
        <taxon>Ovalentaria</taxon>
        <taxon>Atherinomorphae</taxon>
        <taxon>Cyprinodontiformes</taxon>
        <taxon>Goodeidae</taxon>
        <taxon>Ataeniobius</taxon>
    </lineage>
</organism>
<sequence>FLLLLNSFLMSVDVLQLRSFTCLSQPCREETMLELSVTLDDQAYLRSVDFISYFLSSFGFASSRQFPAPVVSWTKPAAPKKPSTDSPSLNLDPESLYPWRPDHSYLAHHYRPPLRCVFQGVGVTSALHNASFHCSCRAPNSCQSSLAERESC</sequence>
<feature type="chain" id="PRO_5046001691" evidence="1">
    <location>
        <begin position="25"/>
        <end position="152"/>
    </location>
</feature>
<feature type="non-terminal residue" evidence="2">
    <location>
        <position position="1"/>
    </location>
</feature>
<gene>
    <name evidence="2" type="ORF">ATANTOWER_001844</name>
</gene>
<dbReference type="Proteomes" id="UP001345963">
    <property type="component" value="Unassembled WGS sequence"/>
</dbReference>